<dbReference type="InterPro" id="IPR050556">
    <property type="entry name" value="Type_II_TA_system_RNase"/>
</dbReference>
<dbReference type="GO" id="GO:0004518">
    <property type="term" value="F:nuclease activity"/>
    <property type="evidence" value="ECO:0007669"/>
    <property type="project" value="UniProtKB-KW"/>
</dbReference>
<keyword evidence="3" id="KW-0540">Nuclease</keyword>
<evidence type="ECO:0000256" key="1">
    <source>
        <dbReference type="ARBA" id="ARBA00001946"/>
    </source>
</evidence>
<evidence type="ECO:0000256" key="7">
    <source>
        <dbReference type="ARBA" id="ARBA00038093"/>
    </source>
</evidence>
<gene>
    <name evidence="9" type="ORF">A3F23_03865</name>
</gene>
<dbReference type="Pfam" id="PF01850">
    <property type="entry name" value="PIN"/>
    <property type="match status" value="1"/>
</dbReference>
<evidence type="ECO:0000313" key="9">
    <source>
        <dbReference type="EMBL" id="OGF77948.1"/>
    </source>
</evidence>
<feature type="domain" description="PIN" evidence="8">
    <location>
        <begin position="4"/>
        <end position="114"/>
    </location>
</feature>
<accession>A0A1F5WQK1</accession>
<evidence type="ECO:0000256" key="4">
    <source>
        <dbReference type="ARBA" id="ARBA00022723"/>
    </source>
</evidence>
<evidence type="ECO:0000256" key="6">
    <source>
        <dbReference type="ARBA" id="ARBA00022842"/>
    </source>
</evidence>
<evidence type="ECO:0000256" key="2">
    <source>
        <dbReference type="ARBA" id="ARBA00022649"/>
    </source>
</evidence>
<keyword evidence="2" id="KW-1277">Toxin-antitoxin system</keyword>
<comment type="caution">
    <text evidence="9">The sequence shown here is derived from an EMBL/GenBank/DDBJ whole genome shotgun (WGS) entry which is preliminary data.</text>
</comment>
<dbReference type="PANTHER" id="PTHR33653">
    <property type="entry name" value="RIBONUCLEASE VAPC2"/>
    <property type="match status" value="1"/>
</dbReference>
<evidence type="ECO:0000313" key="10">
    <source>
        <dbReference type="Proteomes" id="UP000177723"/>
    </source>
</evidence>
<keyword evidence="4" id="KW-0479">Metal-binding</keyword>
<dbReference type="PANTHER" id="PTHR33653:SF1">
    <property type="entry name" value="RIBONUCLEASE VAPC2"/>
    <property type="match status" value="1"/>
</dbReference>
<sequence>MFTFDTNILIYYADGDEKISAFLEKHENEIFYLPTIVVTEFLSYPLLDKSITLKFEDFVSQTILVNLNFPISKAAAEIRREYKLRLADAVIAASAITTDSYLVTRNVRDFKKISQLKLISI</sequence>
<organism evidence="9 10">
    <name type="scientific">Candidatus Giovannonibacteria bacterium RIFCSPHIGHO2_12_FULL_43_15</name>
    <dbReference type="NCBI Taxonomy" id="1798341"/>
    <lineage>
        <taxon>Bacteria</taxon>
        <taxon>Candidatus Giovannoniibacteriota</taxon>
    </lineage>
</organism>
<protein>
    <recommendedName>
        <fullName evidence="8">PIN domain-containing protein</fullName>
    </recommendedName>
</protein>
<dbReference type="CDD" id="cd18738">
    <property type="entry name" value="PIN_VapC4-5_FitB-like"/>
    <property type="match status" value="1"/>
</dbReference>
<keyword evidence="6" id="KW-0460">Magnesium</keyword>
<dbReference type="GO" id="GO:0016787">
    <property type="term" value="F:hydrolase activity"/>
    <property type="evidence" value="ECO:0007669"/>
    <property type="project" value="UniProtKB-KW"/>
</dbReference>
<dbReference type="InterPro" id="IPR002716">
    <property type="entry name" value="PIN_dom"/>
</dbReference>
<dbReference type="InterPro" id="IPR029060">
    <property type="entry name" value="PIN-like_dom_sf"/>
</dbReference>
<comment type="cofactor">
    <cofactor evidence="1">
        <name>Mg(2+)</name>
        <dbReference type="ChEBI" id="CHEBI:18420"/>
    </cofactor>
</comment>
<dbReference type="Gene3D" id="3.40.50.1010">
    <property type="entry name" value="5'-nuclease"/>
    <property type="match status" value="1"/>
</dbReference>
<dbReference type="SUPFAM" id="SSF88723">
    <property type="entry name" value="PIN domain-like"/>
    <property type="match status" value="1"/>
</dbReference>
<name>A0A1F5WQK1_9BACT</name>
<evidence type="ECO:0000259" key="8">
    <source>
        <dbReference type="Pfam" id="PF01850"/>
    </source>
</evidence>
<dbReference type="EMBL" id="MFHT01000008">
    <property type="protein sequence ID" value="OGF77948.1"/>
    <property type="molecule type" value="Genomic_DNA"/>
</dbReference>
<evidence type="ECO:0000256" key="3">
    <source>
        <dbReference type="ARBA" id="ARBA00022722"/>
    </source>
</evidence>
<dbReference type="AlphaFoldDB" id="A0A1F5WQK1"/>
<evidence type="ECO:0000256" key="5">
    <source>
        <dbReference type="ARBA" id="ARBA00022801"/>
    </source>
</evidence>
<dbReference type="GO" id="GO:0046872">
    <property type="term" value="F:metal ion binding"/>
    <property type="evidence" value="ECO:0007669"/>
    <property type="project" value="UniProtKB-KW"/>
</dbReference>
<dbReference type="Proteomes" id="UP000177723">
    <property type="component" value="Unassembled WGS sequence"/>
</dbReference>
<comment type="similarity">
    <text evidence="7">Belongs to the PINc/VapC protein family.</text>
</comment>
<reference evidence="9 10" key="1">
    <citation type="journal article" date="2016" name="Nat. Commun.">
        <title>Thousands of microbial genomes shed light on interconnected biogeochemical processes in an aquifer system.</title>
        <authorList>
            <person name="Anantharaman K."/>
            <person name="Brown C.T."/>
            <person name="Hug L.A."/>
            <person name="Sharon I."/>
            <person name="Castelle C.J."/>
            <person name="Probst A.J."/>
            <person name="Thomas B.C."/>
            <person name="Singh A."/>
            <person name="Wilkins M.J."/>
            <person name="Karaoz U."/>
            <person name="Brodie E.L."/>
            <person name="Williams K.H."/>
            <person name="Hubbard S.S."/>
            <person name="Banfield J.F."/>
        </authorList>
    </citation>
    <scope>NUCLEOTIDE SEQUENCE [LARGE SCALE GENOMIC DNA]</scope>
</reference>
<proteinExistence type="inferred from homology"/>
<keyword evidence="5" id="KW-0378">Hydrolase</keyword>